<proteinExistence type="predicted"/>
<organism evidence="1 2">
    <name type="scientific">Pieris brassicae</name>
    <name type="common">White butterfly</name>
    <name type="synonym">Large white butterfly</name>
    <dbReference type="NCBI Taxonomy" id="7116"/>
    <lineage>
        <taxon>Eukaryota</taxon>
        <taxon>Metazoa</taxon>
        <taxon>Ecdysozoa</taxon>
        <taxon>Arthropoda</taxon>
        <taxon>Hexapoda</taxon>
        <taxon>Insecta</taxon>
        <taxon>Pterygota</taxon>
        <taxon>Neoptera</taxon>
        <taxon>Endopterygota</taxon>
        <taxon>Lepidoptera</taxon>
        <taxon>Glossata</taxon>
        <taxon>Ditrysia</taxon>
        <taxon>Papilionoidea</taxon>
        <taxon>Pieridae</taxon>
        <taxon>Pierinae</taxon>
        <taxon>Pieris</taxon>
    </lineage>
</organism>
<comment type="caution">
    <text evidence="1">The sequence shown here is derived from an EMBL/GenBank/DDBJ whole genome shotgun (WGS) entry which is preliminary data.</text>
</comment>
<reference evidence="1" key="1">
    <citation type="submission" date="2022-05" db="EMBL/GenBank/DDBJ databases">
        <authorList>
            <person name="Okamura Y."/>
        </authorList>
    </citation>
    <scope>NUCLEOTIDE SEQUENCE</scope>
</reference>
<accession>A0A9P0TZW4</accession>
<protein>
    <submittedName>
        <fullName evidence="1">Uncharacterized protein</fullName>
    </submittedName>
</protein>
<dbReference type="AlphaFoldDB" id="A0A9P0TZW4"/>
<gene>
    <name evidence="1" type="ORF">PIBRA_LOCUS12477</name>
</gene>
<evidence type="ECO:0000313" key="2">
    <source>
        <dbReference type="Proteomes" id="UP001152562"/>
    </source>
</evidence>
<sequence>MYKVKNRTAESLRSPDSCYLVSRAALRVERVRRTRTGTARLVRGAAWRSGRGWQPAAYSRARRSDALQCGDSIERLRTIRTAHGREYTGAAVRAIEGGSIRLPVGLCGRLTA</sequence>
<evidence type="ECO:0000313" key="1">
    <source>
        <dbReference type="EMBL" id="CAH4036717.1"/>
    </source>
</evidence>
<name>A0A9P0TZW4_PIEBR</name>
<dbReference type="Proteomes" id="UP001152562">
    <property type="component" value="Unassembled WGS sequence"/>
</dbReference>
<dbReference type="EMBL" id="CALOZG010000079">
    <property type="protein sequence ID" value="CAH4036717.1"/>
    <property type="molecule type" value="Genomic_DNA"/>
</dbReference>
<keyword evidence="2" id="KW-1185">Reference proteome</keyword>